<protein>
    <submittedName>
        <fullName evidence="1">Uncharacterized protein</fullName>
    </submittedName>
</protein>
<reference evidence="1" key="1">
    <citation type="journal article" date="2021" name="Proc. Natl. Acad. Sci. U.S.A.">
        <title>A Catalog of Tens of Thousands of Viruses from Human Metagenomes Reveals Hidden Associations with Chronic Diseases.</title>
        <authorList>
            <person name="Tisza M.J."/>
            <person name="Buck C.B."/>
        </authorList>
    </citation>
    <scope>NUCLEOTIDE SEQUENCE</scope>
    <source>
        <strain evidence="1">CtKmJ5</strain>
    </source>
</reference>
<organism evidence="1">
    <name type="scientific">Podoviridae sp. ctKmJ5</name>
    <dbReference type="NCBI Taxonomy" id="2827732"/>
    <lineage>
        <taxon>Viruses</taxon>
        <taxon>Duplodnaviria</taxon>
        <taxon>Heunggongvirae</taxon>
        <taxon>Uroviricota</taxon>
        <taxon>Caudoviricetes</taxon>
    </lineage>
</organism>
<sequence>MATRQEVILKGLTHSPSDYDCQDGELATCLNLINEDGALHPIHQPVVAEQNITLDAGDTIELVHKVTHDETIHSHYIIRKSDDTWYWMEKGGDGTKNTIDLNGFHVNVVTAVGNILSFVGDSKILYCYWDNGIYRVVDFTEVTYDAKLTRTSFKMSVDSWVKDNTITEQGYTLPLEDFDSYGFPEELGENVTTRLFASQDAYVNKYMDSYSFKYIQFAILAIQLYDGSYIQIGNPFILAPKERIEDSIGFRWTRDGGGMTSGNLNLTYEADNIYATYKGQEIDNYELSVNIKDINKYKTLIKGVDIFISNTLFPYNTNGNIIAKENRFYFRNDKGRMKISDYSYINGKFVMGVRNYHYQPYTEEEIYEKIDNLSFYKSTSFSFDDVKDGTSKKLKRVLGTEDSLPIADLQRESYGAMCAITYNNRLHLGNVMSSITTRCNNGNGYYSPVAPNKSLVEDSYQFLFRYEPKGQFNGNYIDNFGTDQDGSNCIDKICQVVSKVYLKINNKDEVFSYYDELHYPLPPILSFPSNKAKVIDLLIRIPERGSFSCYKKSFSLYESETFGFNYAVNYSNGTFCPIQANDVTMNYESWSVSISQDPSWKKISEEEFNQEKANIKESTINGSRTPSLVKVSEAENPLVFPAKNSVQVGSSIVSAMAANTRPISEGQFGDAPLYAFTDEGVWVLMLGEEGTYIARQPANRDICSNPKGILQIDDAVLYPTERGIMMQRGRESENITDALDDYPFDFLSIYSHSTKDKTYPNKLLALGNIPESDVKYVRFRKYLEEAGMIYDYYDSRIIVFNPNYTYAYVYSLKSNMWGTMHNVFNKRVNIYPESYATDKEGKILDVYMKEPTENVPFFLCSRPLTLGQDVYKTLFDCITRGYFSSIQEGKCGTVLFGSNDLVNWYYVGSYVNMYLRNLVGSPYKYFRLALMGSLAPKESISALSIDFQPRLQNKLR</sequence>
<proteinExistence type="predicted"/>
<accession>A0A8S5SYK6</accession>
<evidence type="ECO:0000313" key="1">
    <source>
        <dbReference type="EMBL" id="DAF55976.1"/>
    </source>
</evidence>
<name>A0A8S5SYK6_9CAUD</name>
<dbReference type="EMBL" id="BK032705">
    <property type="protein sequence ID" value="DAF55976.1"/>
    <property type="molecule type" value="Genomic_DNA"/>
</dbReference>